<dbReference type="GO" id="GO:0050661">
    <property type="term" value="F:NADP binding"/>
    <property type="evidence" value="ECO:0007669"/>
    <property type="project" value="InterPro"/>
</dbReference>
<dbReference type="GeneID" id="14926354"/>
<dbReference type="InterPro" id="IPR008927">
    <property type="entry name" value="6-PGluconate_DH-like_C_sf"/>
</dbReference>
<proteinExistence type="inferred from homology"/>
<dbReference type="InterPro" id="IPR013328">
    <property type="entry name" value="6PGD_dom2"/>
</dbReference>
<dbReference type="SFLD" id="SFLDG01129">
    <property type="entry name" value="C1.5:_HAD__Beta-PGM__Phosphata"/>
    <property type="match status" value="1"/>
</dbReference>
<dbReference type="InterPro" id="IPR023198">
    <property type="entry name" value="PGP-like_dom2"/>
</dbReference>
<dbReference type="GO" id="GO:0008442">
    <property type="term" value="F:3-hydroxyisobutyrate dehydrogenase activity"/>
    <property type="evidence" value="ECO:0007669"/>
    <property type="project" value="UniProtKB-EC"/>
</dbReference>
<protein>
    <recommendedName>
        <fullName evidence="3">3-hydroxyisobutyrate dehydrogenase</fullName>
        <ecNumber evidence="3">1.1.1.31</ecNumber>
    </recommendedName>
</protein>
<sequence>MEPGVVACIGLGAMGGPLAHRLLVEGATRGTVRRMVLWDRVTEAGTQRAAEWSSKGAAAGVEVTSVASLEELGRAQPQWVVTCLPTSADVASVATALAPHLAPSTTTVWIDCTSGDPQATRALANRLAQREPGHGQVVLVDAALSGGPRGAAAGTLTVMVGGTKDNVALVTPVISTFAREIVHAGGVGHAIKAANNQLTATGIWSTGEMLVTLSKLGVDPAVALAAINKSSGRSWASMQRFPDNILTRGFDYGFRLSLLQKDIRTACKMAAGVGAWTPLALRVKEMYEAAGNALPADADHVEAVKLTEQLSHATLLPASPGASEDDAPRCPDLRALGIELVVFDCAGTVIDEGALVYEILQGTMKSNDLTVTSEEFDKWHGTNKRDVIAHFVNRQHAQADPAAREAMIQRMFDQFMAGIEQAYFADDQDNVRVFPGVLDVLRKLRAAGIKVGLNTGYPRVVAERLLTKLNLWPEVDELVVADDVGFGRPYPYMIHHLMRRFALLDARRVAKVGDTARDMLEGKNAGCGLVIGVLSGADGVDTLLASGADVILPGVANMVVG</sequence>
<dbReference type="EMBL" id="KB007805">
    <property type="protein sequence ID" value="ELR25305.1"/>
    <property type="molecule type" value="Genomic_DNA"/>
</dbReference>
<dbReference type="VEuPathDB" id="AmoebaDB:ACA1_290820"/>
<dbReference type="EC" id="1.1.1.31" evidence="3"/>
<name>L8HJD3_ACACF</name>
<evidence type="ECO:0000256" key="1">
    <source>
        <dbReference type="ARBA" id="ARBA00005109"/>
    </source>
</evidence>
<evidence type="ECO:0000256" key="4">
    <source>
        <dbReference type="ARBA" id="ARBA00022456"/>
    </source>
</evidence>
<dbReference type="InterPro" id="IPR023214">
    <property type="entry name" value="HAD_sf"/>
</dbReference>
<dbReference type="InterPro" id="IPR036412">
    <property type="entry name" value="HAD-like_sf"/>
</dbReference>
<dbReference type="KEGG" id="acan:ACA1_290820"/>
<evidence type="ECO:0000256" key="3">
    <source>
        <dbReference type="ARBA" id="ARBA00012991"/>
    </source>
</evidence>
<keyword evidence="10" id="KW-0378">Hydrolase</keyword>
<gene>
    <name evidence="10" type="ORF">ACA1_290820</name>
</gene>
<dbReference type="SFLD" id="SFLDS00003">
    <property type="entry name" value="Haloacid_Dehalogenase"/>
    <property type="match status" value="1"/>
</dbReference>
<feature type="domain" description="6-phosphogluconate dehydrogenase NADP-binding" evidence="8">
    <location>
        <begin position="6"/>
        <end position="185"/>
    </location>
</feature>
<comment type="pathway">
    <text evidence="1">Amino-acid degradation; L-valine degradation.</text>
</comment>
<dbReference type="SUPFAM" id="SSF56784">
    <property type="entry name" value="HAD-like"/>
    <property type="match status" value="1"/>
</dbReference>
<dbReference type="AlphaFoldDB" id="L8HJD3"/>
<evidence type="ECO:0000313" key="11">
    <source>
        <dbReference type="Proteomes" id="UP000011083"/>
    </source>
</evidence>
<dbReference type="RefSeq" id="XP_004368060.1">
    <property type="nucleotide sequence ID" value="XM_004368003.1"/>
</dbReference>
<dbReference type="SUPFAM" id="SSF48179">
    <property type="entry name" value="6-phosphogluconate dehydrogenase C-terminal domain-like"/>
    <property type="match status" value="1"/>
</dbReference>
<dbReference type="Gene3D" id="1.10.1040.10">
    <property type="entry name" value="N-(1-d-carboxylethyl)-l-norvaline Dehydrogenase, domain 2"/>
    <property type="match status" value="1"/>
</dbReference>
<dbReference type="Pfam" id="PF03446">
    <property type="entry name" value="NAD_binding_2"/>
    <property type="match status" value="1"/>
</dbReference>
<reference evidence="10 11" key="1">
    <citation type="journal article" date="2013" name="Genome Biol.">
        <title>Genome of Acanthamoeba castellanii highlights extensive lateral gene transfer and early evolution of tyrosine kinase signaling.</title>
        <authorList>
            <person name="Clarke M."/>
            <person name="Lohan A.J."/>
            <person name="Liu B."/>
            <person name="Lagkouvardos I."/>
            <person name="Roy S."/>
            <person name="Zafar N."/>
            <person name="Bertelli C."/>
            <person name="Schilde C."/>
            <person name="Kianianmomeni A."/>
            <person name="Burglin T.R."/>
            <person name="Frech C."/>
            <person name="Turcotte B."/>
            <person name="Kopec K.O."/>
            <person name="Synnott J.M."/>
            <person name="Choo C."/>
            <person name="Paponov I."/>
            <person name="Finkler A."/>
            <person name="Soon Heng Tan C."/>
            <person name="Hutchins A.P."/>
            <person name="Weinmeier T."/>
            <person name="Rattei T."/>
            <person name="Chu J.S."/>
            <person name="Gimenez G."/>
            <person name="Irimia M."/>
            <person name="Rigden D.J."/>
            <person name="Fitzpatrick D.A."/>
            <person name="Lorenzo-Morales J."/>
            <person name="Bateman A."/>
            <person name="Chiu C.H."/>
            <person name="Tang P."/>
            <person name="Hegemann P."/>
            <person name="Fromm H."/>
            <person name="Raoult D."/>
            <person name="Greub G."/>
            <person name="Miranda-Saavedra D."/>
            <person name="Chen N."/>
            <person name="Nash P."/>
            <person name="Ginger M.L."/>
            <person name="Horn M."/>
            <person name="Schaap P."/>
            <person name="Caler L."/>
            <person name="Loftus B."/>
        </authorList>
    </citation>
    <scope>NUCLEOTIDE SEQUENCE [LARGE SCALE GENOMIC DNA]</scope>
    <source>
        <strain evidence="10 11">Neff</strain>
    </source>
</reference>
<dbReference type="Pfam" id="PF00702">
    <property type="entry name" value="Hydrolase"/>
    <property type="match status" value="1"/>
</dbReference>
<dbReference type="InterPro" id="IPR029154">
    <property type="entry name" value="HIBADH-like_NADP-bd"/>
</dbReference>
<dbReference type="SUPFAM" id="SSF51735">
    <property type="entry name" value="NAD(P)-binding Rossmann-fold domains"/>
    <property type="match status" value="1"/>
</dbReference>
<accession>L8HJD3</accession>
<feature type="domain" description="3-hydroxyisobutyrate dehydrogenase-like NAD-binding" evidence="9">
    <location>
        <begin position="186"/>
        <end position="306"/>
    </location>
</feature>
<evidence type="ECO:0000313" key="10">
    <source>
        <dbReference type="EMBL" id="ELR25305.1"/>
    </source>
</evidence>
<organism evidence="10 11">
    <name type="scientific">Acanthamoeba castellanii (strain ATCC 30010 / Neff)</name>
    <dbReference type="NCBI Taxonomy" id="1257118"/>
    <lineage>
        <taxon>Eukaryota</taxon>
        <taxon>Amoebozoa</taxon>
        <taxon>Discosea</taxon>
        <taxon>Longamoebia</taxon>
        <taxon>Centramoebida</taxon>
        <taxon>Acanthamoebidae</taxon>
        <taxon>Acanthamoeba</taxon>
    </lineage>
</organism>
<dbReference type="InterPro" id="IPR006115">
    <property type="entry name" value="6PGDH_NADP-bd"/>
</dbReference>
<dbReference type="Gene3D" id="3.40.50.1000">
    <property type="entry name" value="HAD superfamily/HAD-like"/>
    <property type="match status" value="1"/>
</dbReference>
<dbReference type="OrthoDB" id="435038at2759"/>
<evidence type="ECO:0000256" key="6">
    <source>
        <dbReference type="ARBA" id="ARBA00023027"/>
    </source>
</evidence>
<dbReference type="PANTHER" id="PTHR22981">
    <property type="entry name" value="3-HYDROXYISOBUTYRATE DEHYDROGENASE-RELATED"/>
    <property type="match status" value="1"/>
</dbReference>
<keyword evidence="6" id="KW-0520">NAD</keyword>
<keyword evidence="5" id="KW-0560">Oxidoreductase</keyword>
<evidence type="ECO:0000256" key="2">
    <source>
        <dbReference type="ARBA" id="ARBA00006013"/>
    </source>
</evidence>
<comment type="similarity">
    <text evidence="2">Belongs to the HIBADH-related family. 3-hydroxyisobutyrate dehydrogenase subfamily.</text>
</comment>
<dbReference type="GO" id="GO:0009083">
    <property type="term" value="P:branched-chain amino acid catabolic process"/>
    <property type="evidence" value="ECO:0007669"/>
    <property type="project" value="UniProtKB-KW"/>
</dbReference>
<dbReference type="Proteomes" id="UP000011083">
    <property type="component" value="Unassembled WGS sequence"/>
</dbReference>
<dbReference type="STRING" id="1257118.L8HJD3"/>
<dbReference type="Pfam" id="PF14833">
    <property type="entry name" value="NAD_binding_11"/>
    <property type="match status" value="1"/>
</dbReference>
<keyword evidence="11" id="KW-1185">Reference proteome</keyword>
<dbReference type="GO" id="GO:0016787">
    <property type="term" value="F:hydrolase activity"/>
    <property type="evidence" value="ECO:0007669"/>
    <property type="project" value="UniProtKB-KW"/>
</dbReference>
<evidence type="ECO:0000256" key="7">
    <source>
        <dbReference type="ARBA" id="ARBA00049197"/>
    </source>
</evidence>
<dbReference type="PANTHER" id="PTHR22981:SF7">
    <property type="entry name" value="3-HYDROXYISOBUTYRATE DEHYDROGENASE, MITOCHONDRIAL"/>
    <property type="match status" value="1"/>
</dbReference>
<dbReference type="Gene3D" id="3.40.50.720">
    <property type="entry name" value="NAD(P)-binding Rossmann-like Domain"/>
    <property type="match status" value="1"/>
</dbReference>
<evidence type="ECO:0000259" key="9">
    <source>
        <dbReference type="Pfam" id="PF14833"/>
    </source>
</evidence>
<evidence type="ECO:0000259" key="8">
    <source>
        <dbReference type="Pfam" id="PF03446"/>
    </source>
</evidence>
<evidence type="ECO:0000256" key="5">
    <source>
        <dbReference type="ARBA" id="ARBA00023002"/>
    </source>
</evidence>
<dbReference type="GO" id="GO:0051287">
    <property type="term" value="F:NAD binding"/>
    <property type="evidence" value="ECO:0007669"/>
    <property type="project" value="InterPro"/>
</dbReference>
<dbReference type="InterPro" id="IPR036291">
    <property type="entry name" value="NAD(P)-bd_dom_sf"/>
</dbReference>
<comment type="catalytic activity">
    <reaction evidence="7">
        <text>3-hydroxy-2-methylpropanoate + NAD(+) = 2-methyl-3-oxopropanoate + NADH + H(+)</text>
        <dbReference type="Rhea" id="RHEA:17681"/>
        <dbReference type="ChEBI" id="CHEBI:11805"/>
        <dbReference type="ChEBI" id="CHEBI:15378"/>
        <dbReference type="ChEBI" id="CHEBI:57540"/>
        <dbReference type="ChEBI" id="CHEBI:57700"/>
        <dbReference type="ChEBI" id="CHEBI:57945"/>
        <dbReference type="EC" id="1.1.1.31"/>
    </reaction>
</comment>
<dbReference type="Gene3D" id="1.10.150.240">
    <property type="entry name" value="Putative phosphatase, domain 2"/>
    <property type="match status" value="1"/>
</dbReference>
<keyword evidence="4" id="KW-0101">Branched-chain amino acid catabolism</keyword>